<dbReference type="EMBL" id="VZRA01000004">
    <property type="protein sequence ID" value="KAB0669036.1"/>
    <property type="molecule type" value="Genomic_DNA"/>
</dbReference>
<feature type="domain" description="Calcineurin-like phosphoesterase" evidence="1">
    <location>
        <begin position="6"/>
        <end position="214"/>
    </location>
</feature>
<dbReference type="Pfam" id="PF00149">
    <property type="entry name" value="Metallophos"/>
    <property type="match status" value="1"/>
</dbReference>
<evidence type="ECO:0000313" key="3">
    <source>
        <dbReference type="Proteomes" id="UP000798046"/>
    </source>
</evidence>
<dbReference type="Proteomes" id="UP000798046">
    <property type="component" value="Unassembled WGS sequence"/>
</dbReference>
<name>A0ABQ6TLY7_9BACT</name>
<proteinExistence type="predicted"/>
<sequence>MISTVNFAVAGDTHGHMHLMVERLKQMSEQTGVTPSFVLQVGDFQPIRNQDDLTSMNAPERHRSIGDFPDFAAGSATFPWPLWFIAGNHEPFYYLDQHLEGFTLVPNCHYLGRAGRATVEGLVVAGLSGIYSEKHFHEKRTPTRLKDQNWKRRGYFSDEDLQTMLNMPRPDILLLHDCPVDVFGRDVPLRGNLIVRELVERMAPKLVLCGHIHQFARGIINGSQVYAFGHIKDDAGSVAIFQWREDAGIELISVNREQQWQL</sequence>
<gene>
    <name evidence="2" type="ORF">F6V30_14465</name>
</gene>
<dbReference type="Gene3D" id="3.60.21.10">
    <property type="match status" value="1"/>
</dbReference>
<dbReference type="PANTHER" id="PTHR12849">
    <property type="entry name" value="RNA LARIAT DEBRANCHING ENZYME"/>
    <property type="match status" value="1"/>
</dbReference>
<evidence type="ECO:0000259" key="1">
    <source>
        <dbReference type="Pfam" id="PF00149"/>
    </source>
</evidence>
<dbReference type="InterPro" id="IPR029052">
    <property type="entry name" value="Metallo-depent_PP-like"/>
</dbReference>
<dbReference type="SUPFAM" id="SSF56300">
    <property type="entry name" value="Metallo-dependent phosphatases"/>
    <property type="match status" value="1"/>
</dbReference>
<keyword evidence="3" id="KW-1185">Reference proteome</keyword>
<dbReference type="InterPro" id="IPR004843">
    <property type="entry name" value="Calcineurin-like_PHP"/>
</dbReference>
<dbReference type="PANTHER" id="PTHR12849:SF0">
    <property type="entry name" value="LARIAT DEBRANCHING ENZYME"/>
    <property type="match status" value="1"/>
</dbReference>
<dbReference type="RefSeq" id="WP_151157667.1">
    <property type="nucleotide sequence ID" value="NZ_VZRA01000004.1"/>
</dbReference>
<comment type="caution">
    <text evidence="2">The sequence shown here is derived from an EMBL/GenBank/DDBJ whole genome shotgun (WGS) entry which is preliminary data.</text>
</comment>
<protein>
    <submittedName>
        <fullName evidence="2">Metallophosphoesterase</fullName>
    </submittedName>
</protein>
<reference evidence="2 3" key="1">
    <citation type="journal article" date="2020" name="Microorganisms">
        <title>Description of Three Novel Members in the Family Geobacteraceae, Oryzomonas japonicum gen. nov., sp. nov., Oryzomonas sagensis sp. nov., and Oryzomonas ruber sp. nov.</title>
        <authorList>
            <person name="Xu Z."/>
            <person name="Masuda Y."/>
            <person name="Hayakawa C."/>
            <person name="Ushijima N."/>
            <person name="Kawano K."/>
            <person name="Shiratori Y."/>
            <person name="Senoo K."/>
            <person name="Itoh H."/>
        </authorList>
    </citation>
    <scope>NUCLEOTIDE SEQUENCE [LARGE SCALE GENOMIC DNA]</scope>
    <source>
        <strain evidence="2 3">Red100</strain>
    </source>
</reference>
<accession>A0ABQ6TLY7</accession>
<organism evidence="2 3">
    <name type="scientific">Oryzomonas sagensis</name>
    <dbReference type="NCBI Taxonomy" id="2603857"/>
    <lineage>
        <taxon>Bacteria</taxon>
        <taxon>Pseudomonadati</taxon>
        <taxon>Thermodesulfobacteriota</taxon>
        <taxon>Desulfuromonadia</taxon>
        <taxon>Geobacterales</taxon>
        <taxon>Geobacteraceae</taxon>
        <taxon>Oryzomonas</taxon>
    </lineage>
</organism>
<evidence type="ECO:0000313" key="2">
    <source>
        <dbReference type="EMBL" id="KAB0669036.1"/>
    </source>
</evidence>